<name>I2GFN3_9BACT</name>
<evidence type="ECO:0000256" key="5">
    <source>
        <dbReference type="ARBA" id="ARBA00022679"/>
    </source>
</evidence>
<dbReference type="EC" id="2.4.2.1" evidence="6"/>
<dbReference type="EMBL" id="CAIT01000005">
    <property type="protein sequence ID" value="CCH52708.1"/>
    <property type="molecule type" value="Genomic_DNA"/>
</dbReference>
<evidence type="ECO:0000259" key="7">
    <source>
        <dbReference type="Pfam" id="PF01048"/>
    </source>
</evidence>
<comment type="function">
    <text evidence="6">The purine nucleoside phosphorylases catalyze the phosphorolytic breakdown of the N-glycosidic bond in the beta-(deoxy)ribonucleoside molecules, with the formation of the corresponding free purine bases and pentose-1-phosphate.</text>
</comment>
<evidence type="ECO:0000256" key="2">
    <source>
        <dbReference type="ARBA" id="ARBA00006751"/>
    </source>
</evidence>
<evidence type="ECO:0000313" key="8">
    <source>
        <dbReference type="EMBL" id="CCH52708.1"/>
    </source>
</evidence>
<dbReference type="InterPro" id="IPR011268">
    <property type="entry name" value="Purine_phosphorylase"/>
</dbReference>
<dbReference type="NCBIfam" id="TIGR01700">
    <property type="entry name" value="PNPH"/>
    <property type="match status" value="1"/>
</dbReference>
<dbReference type="eggNOG" id="COG0005">
    <property type="taxonomic scope" value="Bacteria"/>
</dbReference>
<dbReference type="UniPathway" id="UPA00606"/>
<keyword evidence="5 6" id="KW-0808">Transferase</keyword>
<comment type="caution">
    <text evidence="8">The sequence shown here is derived from an EMBL/GenBank/DDBJ whole genome shotgun (WGS) entry which is preliminary data.</text>
</comment>
<dbReference type="InterPro" id="IPR011270">
    <property type="entry name" value="Pur_Nuc_Pase_Ino/Guo-sp"/>
</dbReference>
<evidence type="ECO:0000256" key="1">
    <source>
        <dbReference type="ARBA" id="ARBA00005058"/>
    </source>
</evidence>
<reference evidence="8 9" key="1">
    <citation type="journal article" date="2012" name="J. Bacteriol.">
        <title>Genome Sequence of the Filamentous Bacterium Fibrisoma limi BUZ 3T.</title>
        <authorList>
            <person name="Filippini M."/>
            <person name="Qi W."/>
            <person name="Jaenicke S."/>
            <person name="Goesmann A."/>
            <person name="Smits T.H."/>
            <person name="Bagheri H.C."/>
        </authorList>
    </citation>
    <scope>NUCLEOTIDE SEQUENCE [LARGE SCALE GENOMIC DNA]</scope>
    <source>
        <strain evidence="9">BUZ 3T</strain>
    </source>
</reference>
<dbReference type="SUPFAM" id="SSF53167">
    <property type="entry name" value="Purine and uridine phosphorylases"/>
    <property type="match status" value="1"/>
</dbReference>
<dbReference type="PANTHER" id="PTHR11904:SF9">
    <property type="entry name" value="PURINE NUCLEOSIDE PHOSPHORYLASE-RELATED"/>
    <property type="match status" value="1"/>
</dbReference>
<dbReference type="CDD" id="cd09009">
    <property type="entry name" value="PNP-EcPNPII_like"/>
    <property type="match status" value="1"/>
</dbReference>
<dbReference type="GO" id="GO:0005737">
    <property type="term" value="C:cytoplasm"/>
    <property type="evidence" value="ECO:0007669"/>
    <property type="project" value="TreeGrafter"/>
</dbReference>
<comment type="subunit">
    <text evidence="3">Homotrimer.</text>
</comment>
<keyword evidence="9" id="KW-1185">Reference proteome</keyword>
<protein>
    <recommendedName>
        <fullName evidence="6">Purine nucleoside phosphorylase</fullName>
        <ecNumber evidence="6">2.4.2.1</ecNumber>
    </recommendedName>
    <alternativeName>
        <fullName evidence="6">Inosine-guanosine phosphorylase</fullName>
    </alternativeName>
</protein>
<comment type="pathway">
    <text evidence="1 6">Purine metabolism; purine nucleoside salvage.</text>
</comment>
<feature type="domain" description="Nucleoside phosphorylase" evidence="7">
    <location>
        <begin position="29"/>
        <end position="277"/>
    </location>
</feature>
<gene>
    <name evidence="8" type="ORF">BN8_01727</name>
</gene>
<dbReference type="NCBIfam" id="NF006054">
    <property type="entry name" value="PRK08202.1"/>
    <property type="match status" value="1"/>
</dbReference>
<dbReference type="InterPro" id="IPR000845">
    <property type="entry name" value="Nucleoside_phosphorylase_d"/>
</dbReference>
<comment type="similarity">
    <text evidence="2 6">Belongs to the PNP/MTAP phosphorylase family.</text>
</comment>
<evidence type="ECO:0000256" key="3">
    <source>
        <dbReference type="ARBA" id="ARBA00011233"/>
    </source>
</evidence>
<dbReference type="Proteomes" id="UP000009309">
    <property type="component" value="Unassembled WGS sequence"/>
</dbReference>
<dbReference type="GO" id="GO:0009116">
    <property type="term" value="P:nucleoside metabolic process"/>
    <property type="evidence" value="ECO:0007669"/>
    <property type="project" value="InterPro"/>
</dbReference>
<dbReference type="STRING" id="1185876.BN8_01727"/>
<evidence type="ECO:0000313" key="9">
    <source>
        <dbReference type="Proteomes" id="UP000009309"/>
    </source>
</evidence>
<dbReference type="PANTHER" id="PTHR11904">
    <property type="entry name" value="METHYLTHIOADENOSINE/PURINE NUCLEOSIDE PHOSPHORYLASE"/>
    <property type="match status" value="1"/>
</dbReference>
<evidence type="ECO:0000256" key="6">
    <source>
        <dbReference type="PIRNR" id="PIRNR000477"/>
    </source>
</evidence>
<sequence length="279" mass="30425">MPGFCVNTMLEQIQEATRYIQSQTTVQPTIGIILGTGLGALAGEVVIETTLPYETIPHFPLSTVEFHSGKLLLGTLAGKPVVVMQGRFHFYEGYTMQQVTFPVRVMHALGVRTLLVSNAAGGMNPAFKVSDLMVIDDHISLLLPQNPLTGKHLPVFGDRFPDMSEPYDPMLIRQAFDLAQDLGISLQRGVYVSVTGPQLETKAEYRMLRQWGADAVGMSTVPEVIVAHQMGMRIFGVSVITDMCIPETLEKADIAKIIAAAGVAEPKLTALMKKLVETL</sequence>
<dbReference type="AlphaFoldDB" id="I2GFN3"/>
<dbReference type="Gene3D" id="3.40.50.1580">
    <property type="entry name" value="Nucleoside phosphorylase domain"/>
    <property type="match status" value="1"/>
</dbReference>
<keyword evidence="4 6" id="KW-0328">Glycosyltransferase</keyword>
<dbReference type="InterPro" id="IPR035994">
    <property type="entry name" value="Nucleoside_phosphorylase_sf"/>
</dbReference>
<dbReference type="PIRSF" id="PIRSF000477">
    <property type="entry name" value="PurNPase"/>
    <property type="match status" value="1"/>
</dbReference>
<dbReference type="PROSITE" id="PS01240">
    <property type="entry name" value="PNP_MTAP_2"/>
    <property type="match status" value="1"/>
</dbReference>
<organism evidence="8 9">
    <name type="scientific">Fibrisoma limi BUZ 3</name>
    <dbReference type="NCBI Taxonomy" id="1185876"/>
    <lineage>
        <taxon>Bacteria</taxon>
        <taxon>Pseudomonadati</taxon>
        <taxon>Bacteroidota</taxon>
        <taxon>Cytophagia</taxon>
        <taxon>Cytophagales</taxon>
        <taxon>Spirosomataceae</taxon>
        <taxon>Fibrisoma</taxon>
    </lineage>
</organism>
<dbReference type="Pfam" id="PF01048">
    <property type="entry name" value="PNP_UDP_1"/>
    <property type="match status" value="1"/>
</dbReference>
<dbReference type="NCBIfam" id="TIGR01697">
    <property type="entry name" value="PNPH-PUNA-XAPA"/>
    <property type="match status" value="1"/>
</dbReference>
<evidence type="ECO:0000256" key="4">
    <source>
        <dbReference type="ARBA" id="ARBA00022676"/>
    </source>
</evidence>
<proteinExistence type="inferred from homology"/>
<dbReference type="GO" id="GO:0004731">
    <property type="term" value="F:purine-nucleoside phosphorylase activity"/>
    <property type="evidence" value="ECO:0007669"/>
    <property type="project" value="UniProtKB-EC"/>
</dbReference>
<dbReference type="InterPro" id="IPR018099">
    <property type="entry name" value="Purine_phosphorylase-2_CS"/>
</dbReference>
<accession>I2GFN3</accession>